<dbReference type="InterPro" id="IPR036514">
    <property type="entry name" value="SGNH_hydro_sf"/>
</dbReference>
<dbReference type="InterPro" id="IPR051532">
    <property type="entry name" value="Ester_Hydrolysis_Enzymes"/>
</dbReference>
<dbReference type="CDD" id="cd04506">
    <property type="entry name" value="SGNH_hydrolase_YpmR_like"/>
    <property type="match status" value="1"/>
</dbReference>
<sequence length="280" mass="31781">MNKKFLTAPGFFILALLVFGLAINFLLPKADSRLTDADFKHHNKSTAFNYVALGDSLTQGVGDTTNQGGFIPILSRQLESDYRYQVTAKNYGVSGNTSQQILTRLEEKKDLKKDMQKADLLTLTLGGNDVMAVLRKNISDLTLDSFTKPAQDYQKHLRKIIELARKGNKGLPIYVLGIYNPYYLNFPDMTQMQEVVDNWNEGTKQVTQEYDKVYFVEINDRLYKGIDGKEGITESGDGSNKADKRNDVLYEKDHFHPNNTGYQIMANAVLEKVNETKKDW</sequence>
<dbReference type="InterPro" id="IPR013830">
    <property type="entry name" value="SGNH_hydro"/>
</dbReference>
<feature type="domain" description="SGNH hydrolase-type esterase" evidence="1">
    <location>
        <begin position="52"/>
        <end position="264"/>
    </location>
</feature>
<dbReference type="Proteomes" id="UP000254082">
    <property type="component" value="Unassembled WGS sequence"/>
</dbReference>
<evidence type="ECO:0000313" key="2">
    <source>
        <dbReference type="EMBL" id="SUN35973.1"/>
    </source>
</evidence>
<evidence type="ECO:0000259" key="1">
    <source>
        <dbReference type="Pfam" id="PF13472"/>
    </source>
</evidence>
<dbReference type="AlphaFoldDB" id="A0A380JDN6"/>
<keyword evidence="3" id="KW-1185">Reference proteome</keyword>
<dbReference type="Gene3D" id="3.40.50.1110">
    <property type="entry name" value="SGNH hydrolase"/>
    <property type="match status" value="1"/>
</dbReference>
<organism evidence="2 3">
    <name type="scientific">Streptococcus downei MFe28</name>
    <dbReference type="NCBI Taxonomy" id="764290"/>
    <lineage>
        <taxon>Bacteria</taxon>
        <taxon>Bacillati</taxon>
        <taxon>Bacillota</taxon>
        <taxon>Bacilli</taxon>
        <taxon>Lactobacillales</taxon>
        <taxon>Streptococcaceae</taxon>
        <taxon>Streptococcus</taxon>
    </lineage>
</organism>
<dbReference type="EMBL" id="UHFA01000002">
    <property type="protein sequence ID" value="SUN35973.1"/>
    <property type="molecule type" value="Genomic_DNA"/>
</dbReference>
<dbReference type="SUPFAM" id="SSF52266">
    <property type="entry name" value="SGNH hydrolase"/>
    <property type="match status" value="1"/>
</dbReference>
<dbReference type="Pfam" id="PF13472">
    <property type="entry name" value="Lipase_GDSL_2"/>
    <property type="match status" value="1"/>
</dbReference>
<keyword evidence="2" id="KW-0378">Hydrolase</keyword>
<dbReference type="PANTHER" id="PTHR30383">
    <property type="entry name" value="THIOESTERASE 1/PROTEASE 1/LYSOPHOSPHOLIPASE L1"/>
    <property type="match status" value="1"/>
</dbReference>
<protein>
    <submittedName>
        <fullName evidence="2">GDSL-like Lipase/Acylhydrolase</fullName>
    </submittedName>
</protein>
<dbReference type="RefSeq" id="WP_115324990.1">
    <property type="nucleotide sequence ID" value="NZ_UHFA01000002.1"/>
</dbReference>
<accession>A0A380JDN6</accession>
<reference evidence="2 3" key="1">
    <citation type="submission" date="2018-06" db="EMBL/GenBank/DDBJ databases">
        <authorList>
            <consortium name="Pathogen Informatics"/>
            <person name="Doyle S."/>
        </authorList>
    </citation>
    <scope>NUCLEOTIDE SEQUENCE [LARGE SCALE GENOMIC DNA]</scope>
    <source>
        <strain evidence="3">NCTC 11391</strain>
    </source>
</reference>
<dbReference type="PANTHER" id="PTHR30383:SF27">
    <property type="entry name" value="SPORE GERMINATION LIPASE LIPC"/>
    <property type="match status" value="1"/>
</dbReference>
<name>A0A380JDN6_STRDO</name>
<dbReference type="OrthoDB" id="252349at2"/>
<proteinExistence type="predicted"/>
<dbReference type="GO" id="GO:0004622">
    <property type="term" value="F:phosphatidylcholine lysophospholipase activity"/>
    <property type="evidence" value="ECO:0007669"/>
    <property type="project" value="TreeGrafter"/>
</dbReference>
<gene>
    <name evidence="2" type="ORF">NCTC11391_01012</name>
</gene>
<evidence type="ECO:0000313" key="3">
    <source>
        <dbReference type="Proteomes" id="UP000254082"/>
    </source>
</evidence>